<feature type="region of interest" description="Disordered" evidence="1">
    <location>
        <begin position="117"/>
        <end position="156"/>
    </location>
</feature>
<name>W2TNQ2_NECAM</name>
<dbReference type="Proteomes" id="UP000053676">
    <property type="component" value="Unassembled WGS sequence"/>
</dbReference>
<reference evidence="3" key="1">
    <citation type="journal article" date="2014" name="Nat. Genet.">
        <title>Genome of the human hookworm Necator americanus.</title>
        <authorList>
            <person name="Tang Y.T."/>
            <person name="Gao X."/>
            <person name="Rosa B.A."/>
            <person name="Abubucker S."/>
            <person name="Hallsworth-Pepin K."/>
            <person name="Martin J."/>
            <person name="Tyagi R."/>
            <person name="Heizer E."/>
            <person name="Zhang X."/>
            <person name="Bhonagiri-Palsikar V."/>
            <person name="Minx P."/>
            <person name="Warren W.C."/>
            <person name="Wang Q."/>
            <person name="Zhan B."/>
            <person name="Hotez P.J."/>
            <person name="Sternberg P.W."/>
            <person name="Dougall A."/>
            <person name="Gaze S.T."/>
            <person name="Mulvenna J."/>
            <person name="Sotillo J."/>
            <person name="Ranganathan S."/>
            <person name="Rabelo E.M."/>
            <person name="Wilson R.K."/>
            <person name="Felgner P.L."/>
            <person name="Bethony J."/>
            <person name="Hawdon J.M."/>
            <person name="Gasser R.B."/>
            <person name="Loukas A."/>
            <person name="Mitreva M."/>
        </authorList>
    </citation>
    <scope>NUCLEOTIDE SEQUENCE [LARGE SCALE GENOMIC DNA]</scope>
</reference>
<evidence type="ECO:0000256" key="1">
    <source>
        <dbReference type="SAM" id="MobiDB-lite"/>
    </source>
</evidence>
<sequence length="202" mass="23176">MAWRLDTAPSTVRHGMRVAPHHDDRSEAIAQPYHFGHKDGHPGSDKICSQQCKYAGQDCREDDPQPALHRVRTEVARDREKFRRYALDFGKCGECEYEIDAHEYNKYCGRVADAEYDDRGRNPRNRSDWCEQAKDWSEAPGGETRKAEQRPPESDTKAALCNCGEELARRRQDGRECGIGVMACPFPQRQYGADREQARCSR</sequence>
<protein>
    <submittedName>
        <fullName evidence="2">Uncharacterized protein</fullName>
    </submittedName>
</protein>
<dbReference type="KEGG" id="nai:NECAME_17510"/>
<organism evidence="2 3">
    <name type="scientific">Necator americanus</name>
    <name type="common">Human hookworm</name>
    <dbReference type="NCBI Taxonomy" id="51031"/>
    <lineage>
        <taxon>Eukaryota</taxon>
        <taxon>Metazoa</taxon>
        <taxon>Ecdysozoa</taxon>
        <taxon>Nematoda</taxon>
        <taxon>Chromadorea</taxon>
        <taxon>Rhabditida</taxon>
        <taxon>Rhabditina</taxon>
        <taxon>Rhabditomorpha</taxon>
        <taxon>Strongyloidea</taxon>
        <taxon>Ancylostomatidae</taxon>
        <taxon>Bunostominae</taxon>
        <taxon>Necator</taxon>
    </lineage>
</organism>
<evidence type="ECO:0000313" key="2">
    <source>
        <dbReference type="EMBL" id="ETN83289.1"/>
    </source>
</evidence>
<dbReference type="AlphaFoldDB" id="W2TNQ2"/>
<proteinExistence type="predicted"/>
<evidence type="ECO:0000313" key="3">
    <source>
        <dbReference type="Proteomes" id="UP000053676"/>
    </source>
</evidence>
<gene>
    <name evidence="2" type="ORF">NECAME_17510</name>
</gene>
<keyword evidence="3" id="KW-1185">Reference proteome</keyword>
<accession>W2TNQ2</accession>
<dbReference type="EMBL" id="KI658242">
    <property type="protein sequence ID" value="ETN83289.1"/>
    <property type="molecule type" value="Genomic_DNA"/>
</dbReference>